<dbReference type="PANTHER" id="PTHR19446">
    <property type="entry name" value="REVERSE TRANSCRIPTASES"/>
    <property type="match status" value="1"/>
</dbReference>
<reference evidence="4" key="1">
    <citation type="submission" date="2016-06" db="UniProtKB">
        <authorList>
            <consortium name="WormBaseParasite"/>
        </authorList>
    </citation>
    <scope>IDENTIFICATION</scope>
</reference>
<evidence type="ECO:0000313" key="3">
    <source>
        <dbReference type="Proteomes" id="UP000275846"/>
    </source>
</evidence>
<sequence length="182" mass="20342">MKVTSDPDPHRQCTSSSMLPALKPQLPRANWRGRPSSDAMQQQSYNFNFRQLGTRGRSSTCPSIISDATIDRLPEVEINADLDLPPSSQEIIRAVQQLSSGNAPVLDAIPAETYKHGGPQLMNQLKVLFQEMWHQGQVPQDLKDTNIVHLYKKKGKRQLCDNHRGISLLSIAGKILTHILLI</sequence>
<dbReference type="EMBL" id="UYSU01039995">
    <property type="protein sequence ID" value="VDM01873.1"/>
    <property type="molecule type" value="Genomic_DNA"/>
</dbReference>
<dbReference type="OrthoDB" id="6145148at2759"/>
<name>A0A183TG89_SCHSO</name>
<organism evidence="4">
    <name type="scientific">Schistocephalus solidus</name>
    <name type="common">Tapeworm</name>
    <dbReference type="NCBI Taxonomy" id="70667"/>
    <lineage>
        <taxon>Eukaryota</taxon>
        <taxon>Metazoa</taxon>
        <taxon>Spiralia</taxon>
        <taxon>Lophotrochozoa</taxon>
        <taxon>Platyhelminthes</taxon>
        <taxon>Cestoda</taxon>
        <taxon>Eucestoda</taxon>
        <taxon>Diphyllobothriidea</taxon>
        <taxon>Diphyllobothriidae</taxon>
        <taxon>Schistocephalus</taxon>
    </lineage>
</organism>
<reference evidence="2 3" key="2">
    <citation type="submission" date="2018-11" db="EMBL/GenBank/DDBJ databases">
        <authorList>
            <consortium name="Pathogen Informatics"/>
        </authorList>
    </citation>
    <scope>NUCLEOTIDE SEQUENCE [LARGE SCALE GENOMIC DNA]</scope>
    <source>
        <strain evidence="2 3">NST_G2</strain>
    </source>
</reference>
<dbReference type="AlphaFoldDB" id="A0A183TG89"/>
<feature type="region of interest" description="Disordered" evidence="1">
    <location>
        <begin position="1"/>
        <end position="40"/>
    </location>
</feature>
<proteinExistence type="predicted"/>
<evidence type="ECO:0000313" key="2">
    <source>
        <dbReference type="EMBL" id="VDM01873.1"/>
    </source>
</evidence>
<evidence type="ECO:0000256" key="1">
    <source>
        <dbReference type="SAM" id="MobiDB-lite"/>
    </source>
</evidence>
<protein>
    <submittedName>
        <fullName evidence="4">Reverse transcriptase domain-containing protein</fullName>
    </submittedName>
</protein>
<keyword evidence="3" id="KW-1185">Reference proteome</keyword>
<dbReference type="Proteomes" id="UP000275846">
    <property type="component" value="Unassembled WGS sequence"/>
</dbReference>
<dbReference type="WBParaSite" id="SSLN_0001607301-mRNA-1">
    <property type="protein sequence ID" value="SSLN_0001607301-mRNA-1"/>
    <property type="gene ID" value="SSLN_0001607301"/>
</dbReference>
<accession>A0A183TG89</accession>
<gene>
    <name evidence="2" type="ORF">SSLN_LOCUS15487</name>
</gene>
<evidence type="ECO:0000313" key="4">
    <source>
        <dbReference type="WBParaSite" id="SSLN_0001607301-mRNA-1"/>
    </source>
</evidence>
<feature type="compositionally biased region" description="Basic and acidic residues" evidence="1">
    <location>
        <begin position="1"/>
        <end position="11"/>
    </location>
</feature>